<comment type="subcellular location">
    <subcellularLocation>
        <location evidence="1 7">Cell membrane</location>
        <topology evidence="1 7">Multi-pass membrane protein</topology>
    </subcellularLocation>
</comment>
<dbReference type="GO" id="GO:0005886">
    <property type="term" value="C:plasma membrane"/>
    <property type="evidence" value="ECO:0007669"/>
    <property type="project" value="UniProtKB-SubCell"/>
</dbReference>
<dbReference type="PANTHER" id="PTHR43163:SF8">
    <property type="entry name" value="D,D-DIPEPTIDE TRANSPORT SYSTEM PERMEASE PROTEIN DDPB-RELATED"/>
    <property type="match status" value="1"/>
</dbReference>
<evidence type="ECO:0000256" key="2">
    <source>
        <dbReference type="ARBA" id="ARBA00022448"/>
    </source>
</evidence>
<dbReference type="RefSeq" id="WP_229670245.1">
    <property type="nucleotide sequence ID" value="NZ_BMMZ01000010.1"/>
</dbReference>
<sequence length="358" mass="38771">MAPAAGGSIIDPAVRRRYGHPLLRYILIRLGLSILLIWGVTLVTFILSNLVPANPAAAALGERAAADPQVVAEFNRKYGFDKPLPVQYGRYLVRLLHLDLGTSTQTHNPVMTDLRTAFPATAELALGALIVSTVLGVLLGLVAALRHRRIADQVIRVISLIGISTPTFWLALVIYFVFFYKLGWFPGSGRLSTDFSPPPDRTGFYTIDALLAGQWQVFANAVSHLVLPSSVLVLYTVGLLARFSRTSVLDVLGNEYVVAARAKGLPGRTVVLRYVLRGALLPILTVVGLTFGSLLSGAVLTETIFAWNGIGQYAFKASTTLDLQAIMGVGVLVGVTYITINFIVDLLYGVIDPRVRTR</sequence>
<feature type="transmembrane region" description="Helical" evidence="7">
    <location>
        <begin position="157"/>
        <end position="180"/>
    </location>
</feature>
<evidence type="ECO:0000256" key="6">
    <source>
        <dbReference type="ARBA" id="ARBA00023136"/>
    </source>
</evidence>
<dbReference type="EMBL" id="BMMZ01000010">
    <property type="protein sequence ID" value="GGL73929.1"/>
    <property type="molecule type" value="Genomic_DNA"/>
</dbReference>
<dbReference type="Pfam" id="PF00528">
    <property type="entry name" value="BPD_transp_1"/>
    <property type="match status" value="1"/>
</dbReference>
<feature type="transmembrane region" description="Helical" evidence="7">
    <location>
        <begin position="221"/>
        <end position="241"/>
    </location>
</feature>
<evidence type="ECO:0000256" key="4">
    <source>
        <dbReference type="ARBA" id="ARBA00022692"/>
    </source>
</evidence>
<evidence type="ECO:0000256" key="1">
    <source>
        <dbReference type="ARBA" id="ARBA00004651"/>
    </source>
</evidence>
<evidence type="ECO:0000313" key="9">
    <source>
        <dbReference type="EMBL" id="GGL73929.1"/>
    </source>
</evidence>
<dbReference type="InterPro" id="IPR035906">
    <property type="entry name" value="MetI-like_sf"/>
</dbReference>
<comment type="similarity">
    <text evidence="7">Belongs to the binding-protein-dependent transport system permease family.</text>
</comment>
<dbReference type="Gene3D" id="1.10.3720.10">
    <property type="entry name" value="MetI-like"/>
    <property type="match status" value="1"/>
</dbReference>
<keyword evidence="4 7" id="KW-0812">Transmembrane</keyword>
<evidence type="ECO:0000256" key="3">
    <source>
        <dbReference type="ARBA" id="ARBA00022475"/>
    </source>
</evidence>
<keyword evidence="3" id="KW-1003">Cell membrane</keyword>
<dbReference type="CDD" id="cd06261">
    <property type="entry name" value="TM_PBP2"/>
    <property type="match status" value="1"/>
</dbReference>
<dbReference type="InterPro" id="IPR045621">
    <property type="entry name" value="BPD_transp_1_N"/>
</dbReference>
<evidence type="ECO:0000256" key="5">
    <source>
        <dbReference type="ARBA" id="ARBA00022989"/>
    </source>
</evidence>
<dbReference type="Proteomes" id="UP000613840">
    <property type="component" value="Unassembled WGS sequence"/>
</dbReference>
<keyword evidence="6 7" id="KW-0472">Membrane</keyword>
<reference evidence="9" key="2">
    <citation type="submission" date="2020-09" db="EMBL/GenBank/DDBJ databases">
        <authorList>
            <person name="Sun Q."/>
            <person name="Zhou Y."/>
        </authorList>
    </citation>
    <scope>NUCLEOTIDE SEQUENCE</scope>
    <source>
        <strain evidence="9">CGMCC 4.7306</strain>
    </source>
</reference>
<gene>
    <name evidence="9" type="ORF">GCM10011575_35320</name>
</gene>
<keyword evidence="5 7" id="KW-1133">Transmembrane helix</keyword>
<reference evidence="9" key="1">
    <citation type="journal article" date="2014" name="Int. J. Syst. Evol. Microbiol.">
        <title>Complete genome sequence of Corynebacterium casei LMG S-19264T (=DSM 44701T), isolated from a smear-ripened cheese.</title>
        <authorList>
            <consortium name="US DOE Joint Genome Institute (JGI-PGF)"/>
            <person name="Walter F."/>
            <person name="Albersmeier A."/>
            <person name="Kalinowski J."/>
            <person name="Ruckert C."/>
        </authorList>
    </citation>
    <scope>NUCLEOTIDE SEQUENCE</scope>
    <source>
        <strain evidence="9">CGMCC 4.7306</strain>
    </source>
</reference>
<evidence type="ECO:0000313" key="10">
    <source>
        <dbReference type="Proteomes" id="UP000613840"/>
    </source>
</evidence>
<comment type="caution">
    <text evidence="9">The sequence shown here is derived from an EMBL/GenBank/DDBJ whole genome shotgun (WGS) entry which is preliminary data.</text>
</comment>
<accession>A0A917W7F2</accession>
<feature type="domain" description="ABC transmembrane type-1" evidence="8">
    <location>
        <begin position="118"/>
        <end position="348"/>
    </location>
</feature>
<dbReference type="PROSITE" id="PS50928">
    <property type="entry name" value="ABC_TM1"/>
    <property type="match status" value="1"/>
</dbReference>
<name>A0A917W7F2_9ACTN</name>
<dbReference type="AlphaFoldDB" id="A0A917W7F2"/>
<feature type="transmembrane region" description="Helical" evidence="7">
    <location>
        <begin position="325"/>
        <end position="351"/>
    </location>
</feature>
<evidence type="ECO:0000256" key="7">
    <source>
        <dbReference type="RuleBase" id="RU363032"/>
    </source>
</evidence>
<dbReference type="InterPro" id="IPR000515">
    <property type="entry name" value="MetI-like"/>
</dbReference>
<keyword evidence="10" id="KW-1185">Reference proteome</keyword>
<protein>
    <submittedName>
        <fullName evidence="9">Peptide ABC transporter permease</fullName>
    </submittedName>
</protein>
<keyword evidence="2 7" id="KW-0813">Transport</keyword>
<dbReference type="PANTHER" id="PTHR43163">
    <property type="entry name" value="DIPEPTIDE TRANSPORT SYSTEM PERMEASE PROTEIN DPPB-RELATED"/>
    <property type="match status" value="1"/>
</dbReference>
<dbReference type="GO" id="GO:0071916">
    <property type="term" value="F:dipeptide transmembrane transporter activity"/>
    <property type="evidence" value="ECO:0007669"/>
    <property type="project" value="TreeGrafter"/>
</dbReference>
<feature type="transmembrane region" description="Helical" evidence="7">
    <location>
        <begin position="124"/>
        <end position="145"/>
    </location>
</feature>
<dbReference type="SUPFAM" id="SSF161098">
    <property type="entry name" value="MetI-like"/>
    <property type="match status" value="1"/>
</dbReference>
<feature type="transmembrane region" description="Helical" evidence="7">
    <location>
        <begin position="278"/>
        <end position="305"/>
    </location>
</feature>
<proteinExistence type="inferred from homology"/>
<dbReference type="Pfam" id="PF19300">
    <property type="entry name" value="BPD_transp_1_N"/>
    <property type="match status" value="1"/>
</dbReference>
<organism evidence="9 10">
    <name type="scientific">Microlunatus endophyticus</name>
    <dbReference type="NCBI Taxonomy" id="1716077"/>
    <lineage>
        <taxon>Bacteria</taxon>
        <taxon>Bacillati</taxon>
        <taxon>Actinomycetota</taxon>
        <taxon>Actinomycetes</taxon>
        <taxon>Propionibacteriales</taxon>
        <taxon>Propionibacteriaceae</taxon>
        <taxon>Microlunatus</taxon>
    </lineage>
</organism>
<evidence type="ECO:0000259" key="8">
    <source>
        <dbReference type="PROSITE" id="PS50928"/>
    </source>
</evidence>
<feature type="transmembrane region" description="Helical" evidence="7">
    <location>
        <begin position="26"/>
        <end position="47"/>
    </location>
</feature>